<evidence type="ECO:0000256" key="5">
    <source>
        <dbReference type="ARBA" id="ARBA00022692"/>
    </source>
</evidence>
<dbReference type="GO" id="GO:0005886">
    <property type="term" value="C:plasma membrane"/>
    <property type="evidence" value="ECO:0007669"/>
    <property type="project" value="UniProtKB-SubCell"/>
</dbReference>
<dbReference type="Pfam" id="PF03591">
    <property type="entry name" value="AzlC"/>
    <property type="match status" value="1"/>
</dbReference>
<accession>A0A367YT20</accession>
<feature type="transmembrane region" description="Helical" evidence="8">
    <location>
        <begin position="161"/>
        <end position="178"/>
    </location>
</feature>
<gene>
    <name evidence="9" type="ORF">DT076_17200</name>
</gene>
<evidence type="ECO:0000256" key="8">
    <source>
        <dbReference type="SAM" id="Phobius"/>
    </source>
</evidence>
<reference evidence="9 10" key="1">
    <citation type="submission" date="2018-07" db="EMBL/GenBank/DDBJ databases">
        <title>Desertimonas flava gen. nov. sp. nov.</title>
        <authorList>
            <person name="Liu S."/>
        </authorList>
    </citation>
    <scope>NUCLEOTIDE SEQUENCE [LARGE SCALE GENOMIC DNA]</scope>
    <source>
        <strain evidence="9 10">16Sb5-5</strain>
    </source>
</reference>
<sequence>MPLSPVLRTSPAVRAGLTLAAATGIYGVSFGALATAAGLSVLQTQALSFLMFTGGSQFAFIGVLAGGGGGAAATAAASLLGVRNALYAVQLNALLAPRGWARRLASAQVTIDESTAIATAQGDREEQRRGFWAAGLGIFVLWNLFTVVGSLLGSAIGDPRVWGLDGAAVAAFLGLLWPRLKGRDPVAVAVVCAVVTVVAVPWLPPGIPILAAAAVAVLLHLLLRTRDARGGRR</sequence>
<proteinExistence type="inferred from homology"/>
<evidence type="ECO:0000256" key="6">
    <source>
        <dbReference type="ARBA" id="ARBA00022989"/>
    </source>
</evidence>
<feature type="transmembrane region" description="Helical" evidence="8">
    <location>
        <begin position="58"/>
        <end position="82"/>
    </location>
</feature>
<evidence type="ECO:0000256" key="4">
    <source>
        <dbReference type="ARBA" id="ARBA00022475"/>
    </source>
</evidence>
<dbReference type="PANTHER" id="PTHR34979:SF1">
    <property type="entry name" value="INNER MEMBRANE PROTEIN YGAZ"/>
    <property type="match status" value="1"/>
</dbReference>
<keyword evidence="10" id="KW-1185">Reference proteome</keyword>
<dbReference type="AlphaFoldDB" id="A0A367YT20"/>
<evidence type="ECO:0000256" key="1">
    <source>
        <dbReference type="ARBA" id="ARBA00004651"/>
    </source>
</evidence>
<comment type="similarity">
    <text evidence="2">Belongs to the AzlC family.</text>
</comment>
<keyword evidence="7 8" id="KW-0472">Membrane</keyword>
<dbReference type="EMBL" id="QOUI01000013">
    <property type="protein sequence ID" value="RCK68131.1"/>
    <property type="molecule type" value="Genomic_DNA"/>
</dbReference>
<keyword evidence="3" id="KW-0813">Transport</keyword>
<dbReference type="PANTHER" id="PTHR34979">
    <property type="entry name" value="INNER MEMBRANE PROTEIN YGAZ"/>
    <property type="match status" value="1"/>
</dbReference>
<keyword evidence="4" id="KW-1003">Cell membrane</keyword>
<comment type="caution">
    <text evidence="9">The sequence shown here is derived from an EMBL/GenBank/DDBJ whole genome shotgun (WGS) entry which is preliminary data.</text>
</comment>
<evidence type="ECO:0000256" key="2">
    <source>
        <dbReference type="ARBA" id="ARBA00010735"/>
    </source>
</evidence>
<dbReference type="Proteomes" id="UP000252770">
    <property type="component" value="Unassembled WGS sequence"/>
</dbReference>
<name>A0A367YT20_9ACTN</name>
<keyword evidence="6 8" id="KW-1133">Transmembrane helix</keyword>
<feature type="transmembrane region" description="Helical" evidence="8">
    <location>
        <begin position="209"/>
        <end position="225"/>
    </location>
</feature>
<organism evidence="9 10">
    <name type="scientific">Desertihabitans brevis</name>
    <dbReference type="NCBI Taxonomy" id="2268447"/>
    <lineage>
        <taxon>Bacteria</taxon>
        <taxon>Bacillati</taxon>
        <taxon>Actinomycetota</taxon>
        <taxon>Actinomycetes</taxon>
        <taxon>Propionibacteriales</taxon>
        <taxon>Propionibacteriaceae</taxon>
        <taxon>Desertihabitans</taxon>
    </lineage>
</organism>
<evidence type="ECO:0000256" key="3">
    <source>
        <dbReference type="ARBA" id="ARBA00022448"/>
    </source>
</evidence>
<feature type="transmembrane region" description="Helical" evidence="8">
    <location>
        <begin position="12"/>
        <end position="38"/>
    </location>
</feature>
<evidence type="ECO:0000313" key="10">
    <source>
        <dbReference type="Proteomes" id="UP000252770"/>
    </source>
</evidence>
<comment type="subcellular location">
    <subcellularLocation>
        <location evidence="1">Cell membrane</location>
        <topology evidence="1">Multi-pass membrane protein</topology>
    </subcellularLocation>
</comment>
<dbReference type="InterPro" id="IPR011606">
    <property type="entry name" value="Brnchd-chn_aa_trnsp_permease"/>
</dbReference>
<feature type="transmembrane region" description="Helical" evidence="8">
    <location>
        <begin position="185"/>
        <end position="203"/>
    </location>
</feature>
<dbReference type="GO" id="GO:1903785">
    <property type="term" value="P:L-valine transmembrane transport"/>
    <property type="evidence" value="ECO:0007669"/>
    <property type="project" value="TreeGrafter"/>
</dbReference>
<evidence type="ECO:0000313" key="9">
    <source>
        <dbReference type="EMBL" id="RCK68131.1"/>
    </source>
</evidence>
<keyword evidence="5 8" id="KW-0812">Transmembrane</keyword>
<feature type="transmembrane region" description="Helical" evidence="8">
    <location>
        <begin position="131"/>
        <end position="155"/>
    </location>
</feature>
<evidence type="ECO:0000256" key="7">
    <source>
        <dbReference type="ARBA" id="ARBA00023136"/>
    </source>
</evidence>
<protein>
    <submittedName>
        <fullName evidence="9">Branched-chain amino acid ABC transporter permease</fullName>
    </submittedName>
</protein>